<dbReference type="GO" id="GO:0022857">
    <property type="term" value="F:transmembrane transporter activity"/>
    <property type="evidence" value="ECO:0007669"/>
    <property type="project" value="InterPro"/>
</dbReference>
<keyword evidence="2" id="KW-1133">Transmembrane helix</keyword>
<dbReference type="STRING" id="34508.A0A4U5LTT9"/>
<proteinExistence type="predicted"/>
<feature type="transmembrane region" description="Helical" evidence="2">
    <location>
        <begin position="113"/>
        <end position="133"/>
    </location>
</feature>
<feature type="transmembrane region" description="Helical" evidence="2">
    <location>
        <begin position="376"/>
        <end position="396"/>
    </location>
</feature>
<dbReference type="Pfam" id="PF07690">
    <property type="entry name" value="MFS_1"/>
    <property type="match status" value="1"/>
</dbReference>
<feature type="transmembrane region" description="Helical" evidence="2">
    <location>
        <begin position="315"/>
        <end position="336"/>
    </location>
</feature>
<dbReference type="PROSITE" id="PS50850">
    <property type="entry name" value="MFS"/>
    <property type="match status" value="1"/>
</dbReference>
<evidence type="ECO:0000313" key="5">
    <source>
        <dbReference type="Proteomes" id="UP000298663"/>
    </source>
</evidence>
<gene>
    <name evidence="4" type="ORF">L596_029158</name>
</gene>
<organism evidence="4 5">
    <name type="scientific">Steinernema carpocapsae</name>
    <name type="common">Entomopathogenic nematode</name>
    <dbReference type="NCBI Taxonomy" id="34508"/>
    <lineage>
        <taxon>Eukaryota</taxon>
        <taxon>Metazoa</taxon>
        <taxon>Ecdysozoa</taxon>
        <taxon>Nematoda</taxon>
        <taxon>Chromadorea</taxon>
        <taxon>Rhabditida</taxon>
        <taxon>Tylenchina</taxon>
        <taxon>Panagrolaimomorpha</taxon>
        <taxon>Strongyloidoidea</taxon>
        <taxon>Steinernematidae</taxon>
        <taxon>Steinernema</taxon>
    </lineage>
</organism>
<keyword evidence="2" id="KW-0472">Membrane</keyword>
<dbReference type="InterPro" id="IPR020846">
    <property type="entry name" value="MFS_dom"/>
</dbReference>
<keyword evidence="2" id="KW-0812">Transmembrane</keyword>
<accession>A0A4U5LTT9</accession>
<comment type="caution">
    <text evidence="4">The sequence shown here is derived from an EMBL/GenBank/DDBJ whole genome shotgun (WGS) entry which is preliminary data.</text>
</comment>
<dbReference type="OrthoDB" id="2985014at2759"/>
<name>A0A4U5LTT9_STECR</name>
<feature type="transmembrane region" description="Helical" evidence="2">
    <location>
        <begin position="278"/>
        <end position="303"/>
    </location>
</feature>
<feature type="transmembrane region" description="Helical" evidence="2">
    <location>
        <begin position="178"/>
        <end position="197"/>
    </location>
</feature>
<dbReference type="InterPro" id="IPR036259">
    <property type="entry name" value="MFS_trans_sf"/>
</dbReference>
<reference evidence="4 5" key="2">
    <citation type="journal article" date="2019" name="G3 (Bethesda)">
        <title>Hybrid Assembly of the Genome of the Entomopathogenic Nematode Steinernema carpocapsae Identifies the X-Chromosome.</title>
        <authorList>
            <person name="Serra L."/>
            <person name="Macchietto M."/>
            <person name="Macias-Munoz A."/>
            <person name="McGill C.J."/>
            <person name="Rodriguez I.M."/>
            <person name="Rodriguez B."/>
            <person name="Murad R."/>
            <person name="Mortazavi A."/>
        </authorList>
    </citation>
    <scope>NUCLEOTIDE SEQUENCE [LARGE SCALE GENOMIC DNA]</scope>
    <source>
        <strain evidence="4 5">ALL</strain>
    </source>
</reference>
<dbReference type="Proteomes" id="UP000298663">
    <property type="component" value="Unassembled WGS sequence"/>
</dbReference>
<sequence length="451" mass="49303">MAANALRYAILVLSLVLSSLLTANTILFNFTVICETPDLEFWGLSPDALQEFTSSEESWILAMVAVGGVAGTLPAIQMTDLLGLRISFAAFGLISGIATFLMPLALTNFYYALVARFCQGLSMACASVAGGMIPSTWGTLKDRNVFVSILTCFYQIGPFLAMPSSAFFCSSSLGWPGVYYFFGGMTVIVTAIFFLVYRNQPPQVVRNSQRIASTSSILPITKEEVCDETKKETISYPTMLASRSFWGLMISGFGDSVGFQLFILYGPTYLNKVLNFEVAHTGLLAALPYLLSIGCKSLSGILLDKITCIGDHLRIISFTFGSQMISVVCVFMLTVLSHDTPRLTQSFYTLNIIASGLHHVGVMSGSQIIGQQHMHILSSSIAAVDSLVSLFLPRLVTVIAPNHTNTEWTMVFYMIVGVLIITNVFFALLTKVKPAEWTQKQKTVQTEKTVQ</sequence>
<reference evidence="4 5" key="1">
    <citation type="journal article" date="2015" name="Genome Biol.">
        <title>Comparative genomics of Steinernema reveals deeply conserved gene regulatory networks.</title>
        <authorList>
            <person name="Dillman A.R."/>
            <person name="Macchietto M."/>
            <person name="Porter C.F."/>
            <person name="Rogers A."/>
            <person name="Williams B."/>
            <person name="Antoshechkin I."/>
            <person name="Lee M.M."/>
            <person name="Goodwin Z."/>
            <person name="Lu X."/>
            <person name="Lewis E.E."/>
            <person name="Goodrich-Blair H."/>
            <person name="Stock S.P."/>
            <person name="Adams B.J."/>
            <person name="Sternberg P.W."/>
            <person name="Mortazavi A."/>
        </authorList>
    </citation>
    <scope>NUCLEOTIDE SEQUENCE [LARGE SCALE GENOMIC DNA]</scope>
    <source>
        <strain evidence="4 5">ALL</strain>
    </source>
</reference>
<dbReference type="SUPFAM" id="SSF103473">
    <property type="entry name" value="MFS general substrate transporter"/>
    <property type="match status" value="1"/>
</dbReference>
<dbReference type="EMBL" id="AZBU02000012">
    <property type="protein sequence ID" value="TKR59498.1"/>
    <property type="molecule type" value="Genomic_DNA"/>
</dbReference>
<protein>
    <recommendedName>
        <fullName evidence="3">Major facilitator superfamily (MFS) profile domain-containing protein</fullName>
    </recommendedName>
</protein>
<dbReference type="InterPro" id="IPR011701">
    <property type="entry name" value="MFS"/>
</dbReference>
<dbReference type="PANTHER" id="PTHR45757:SF11">
    <property type="entry name" value="MAJOR FACILITATOR SUPERFAMILY (MFS) PROFILE DOMAIN-CONTAINING PROTEIN"/>
    <property type="match status" value="1"/>
</dbReference>
<feature type="transmembrane region" description="Helical" evidence="2">
    <location>
        <begin position="145"/>
        <end position="166"/>
    </location>
</feature>
<evidence type="ECO:0000313" key="4">
    <source>
        <dbReference type="EMBL" id="TKR59498.1"/>
    </source>
</evidence>
<feature type="transmembrane region" description="Helical" evidence="2">
    <location>
        <begin position="58"/>
        <end position="76"/>
    </location>
</feature>
<feature type="domain" description="Major facilitator superfamily (MFS) profile" evidence="3">
    <location>
        <begin position="11"/>
        <end position="434"/>
    </location>
</feature>
<dbReference type="PANTHER" id="PTHR45757">
    <property type="entry name" value="PROTEIN CBG23364-RELATED"/>
    <property type="match status" value="1"/>
</dbReference>
<evidence type="ECO:0000256" key="1">
    <source>
        <dbReference type="ARBA" id="ARBA00004141"/>
    </source>
</evidence>
<keyword evidence="5" id="KW-1185">Reference proteome</keyword>
<comment type="subcellular location">
    <subcellularLocation>
        <location evidence="1">Membrane</location>
        <topology evidence="1">Multi-pass membrane protein</topology>
    </subcellularLocation>
</comment>
<dbReference type="Gene3D" id="1.20.1250.20">
    <property type="entry name" value="MFS general substrate transporter like domains"/>
    <property type="match status" value="2"/>
</dbReference>
<dbReference type="GO" id="GO:0016020">
    <property type="term" value="C:membrane"/>
    <property type="evidence" value="ECO:0007669"/>
    <property type="project" value="UniProtKB-SubCell"/>
</dbReference>
<feature type="transmembrane region" description="Helical" evidence="2">
    <location>
        <begin position="348"/>
        <end position="369"/>
    </location>
</feature>
<feature type="transmembrane region" description="Helical" evidence="2">
    <location>
        <begin position="88"/>
        <end position="107"/>
    </location>
</feature>
<evidence type="ECO:0000259" key="3">
    <source>
        <dbReference type="PROSITE" id="PS50850"/>
    </source>
</evidence>
<evidence type="ECO:0000256" key="2">
    <source>
        <dbReference type="SAM" id="Phobius"/>
    </source>
</evidence>
<feature type="transmembrane region" description="Helical" evidence="2">
    <location>
        <begin position="245"/>
        <end position="266"/>
    </location>
</feature>
<dbReference type="AlphaFoldDB" id="A0A4U5LTT9"/>
<feature type="transmembrane region" description="Helical" evidence="2">
    <location>
        <begin position="408"/>
        <end position="430"/>
    </location>
</feature>